<proteinExistence type="predicted"/>
<dbReference type="EMBL" id="OIVN01002255">
    <property type="protein sequence ID" value="SPD02030.1"/>
    <property type="molecule type" value="Genomic_DNA"/>
</dbReference>
<gene>
    <name evidence="1" type="ORF">FSB_LOCUS29912</name>
</gene>
<name>A0A2N9GRP3_FAGSY</name>
<organism evidence="1">
    <name type="scientific">Fagus sylvatica</name>
    <name type="common">Beechnut</name>
    <dbReference type="NCBI Taxonomy" id="28930"/>
    <lineage>
        <taxon>Eukaryota</taxon>
        <taxon>Viridiplantae</taxon>
        <taxon>Streptophyta</taxon>
        <taxon>Embryophyta</taxon>
        <taxon>Tracheophyta</taxon>
        <taxon>Spermatophyta</taxon>
        <taxon>Magnoliopsida</taxon>
        <taxon>eudicotyledons</taxon>
        <taxon>Gunneridae</taxon>
        <taxon>Pentapetalae</taxon>
        <taxon>rosids</taxon>
        <taxon>fabids</taxon>
        <taxon>Fagales</taxon>
        <taxon>Fagaceae</taxon>
        <taxon>Fagus</taxon>
    </lineage>
</organism>
<protein>
    <submittedName>
        <fullName evidence="1">Uncharacterized protein</fullName>
    </submittedName>
</protein>
<dbReference type="AlphaFoldDB" id="A0A2N9GRP3"/>
<sequence length="265" mass="29842">MAPGSRGAGSCFLHVFPAKIPAKRGKPPANREFHVVAGVAIFPTHPGSRINFVASRKDSARKGGCLGGKTCQLLTSVFDVLGTVGKLALPSPLKFWTCGKPSLVREIWFCERRPPECFWSVRRAIFPIEIPARPGKILTIREFHVVSWTCPLSNVPELADQLRCESGRLCAQARHCRGKNYEIFSTALFHRPGFVRLVDVAPDVRFRRSWCCRKACVTFFLKVRSLHRGELGFTRYDLVNRGRWNVSHAEGSFSDRDSWLDQRSS</sequence>
<accession>A0A2N9GRP3</accession>
<reference evidence="1" key="1">
    <citation type="submission" date="2018-02" db="EMBL/GenBank/DDBJ databases">
        <authorList>
            <person name="Cohen D.B."/>
            <person name="Kent A.D."/>
        </authorList>
    </citation>
    <scope>NUCLEOTIDE SEQUENCE</scope>
</reference>
<evidence type="ECO:0000313" key="1">
    <source>
        <dbReference type="EMBL" id="SPD02030.1"/>
    </source>
</evidence>